<dbReference type="Pfam" id="PF01266">
    <property type="entry name" value="DAO"/>
    <property type="match status" value="1"/>
</dbReference>
<dbReference type="PANTHER" id="PTHR13847:SF280">
    <property type="entry name" value="D-AMINO ACID DEHYDROGENASE"/>
    <property type="match status" value="1"/>
</dbReference>
<reference evidence="4" key="1">
    <citation type="submission" date="2023-09" db="EMBL/GenBank/DDBJ databases">
        <title>Paucibacter sp. APW11 Genome sequencing and assembly.</title>
        <authorList>
            <person name="Kim I."/>
        </authorList>
    </citation>
    <scope>NUCLEOTIDE SEQUENCE</scope>
    <source>
        <strain evidence="4">APW11</strain>
    </source>
</reference>
<sequence>MRIAIVGAGLVGVTTAYQLASEGHEVSVFERRGSVASEGSFAIAGLAAPGLSGLSCQAPVQGVGRAMIGLPLPGSRASWAWQRWRGGRAKAGESQTLALNQMLAAGLQQLQLWRQQLGIDDEHSKGLLCLLRSARDEQQIRRQETLLNDLGQTPRWLDAAQCLQQEPGLSPELALHGGLYLPHASAGNARQFAHALKSACQRLGVRWRFHATVTAITAGAPGSSPSLTHAHTPPELRELRRSEALSEQGPSTVPMPLEPQQERFDAIVVCAAQGSADLLKPLGLKLPLVAIHGFSITAPLRQLEAHPNLGPRAALLDLASGISICRLGQRVRVAGLPTLGVPSRRQQTLAQQSLHRVLHECFPGAAQTTAALAWSGAGTALPDGLPLLGPSGLAGIWLNLGQTDEGWALASASAKSLAELLAGRSSSIDAQAFNIERLR</sequence>
<evidence type="ECO:0000256" key="2">
    <source>
        <dbReference type="ARBA" id="ARBA00023002"/>
    </source>
</evidence>
<dbReference type="Gene3D" id="3.50.50.60">
    <property type="entry name" value="FAD/NAD(P)-binding domain"/>
    <property type="match status" value="2"/>
</dbReference>
<organism evidence="4 5">
    <name type="scientific">Roseateles aquae</name>
    <dbReference type="NCBI Taxonomy" id="3077235"/>
    <lineage>
        <taxon>Bacteria</taxon>
        <taxon>Pseudomonadati</taxon>
        <taxon>Pseudomonadota</taxon>
        <taxon>Betaproteobacteria</taxon>
        <taxon>Burkholderiales</taxon>
        <taxon>Sphaerotilaceae</taxon>
        <taxon>Roseateles</taxon>
    </lineage>
</organism>
<dbReference type="Gene3D" id="3.30.9.10">
    <property type="entry name" value="D-Amino Acid Oxidase, subunit A, domain 2"/>
    <property type="match status" value="1"/>
</dbReference>
<dbReference type="InterPro" id="IPR036188">
    <property type="entry name" value="FAD/NAD-bd_sf"/>
</dbReference>
<evidence type="ECO:0000313" key="4">
    <source>
        <dbReference type="EMBL" id="MDT8998504.1"/>
    </source>
</evidence>
<evidence type="ECO:0000313" key="5">
    <source>
        <dbReference type="Proteomes" id="UP001246372"/>
    </source>
</evidence>
<keyword evidence="2" id="KW-0560">Oxidoreductase</keyword>
<evidence type="ECO:0000259" key="3">
    <source>
        <dbReference type="Pfam" id="PF01266"/>
    </source>
</evidence>
<name>A0ABU3P7I1_9BURK</name>
<dbReference type="RefSeq" id="WP_315648860.1">
    <property type="nucleotide sequence ID" value="NZ_JAVXZY010000001.1"/>
</dbReference>
<keyword evidence="5" id="KW-1185">Reference proteome</keyword>
<comment type="caution">
    <text evidence="4">The sequence shown here is derived from an EMBL/GenBank/DDBJ whole genome shotgun (WGS) entry which is preliminary data.</text>
</comment>
<feature type="domain" description="FAD dependent oxidoreductase" evidence="3">
    <location>
        <begin position="2"/>
        <end position="420"/>
    </location>
</feature>
<protein>
    <submittedName>
        <fullName evidence="4">FAD-dependent oxidoreductase</fullName>
    </submittedName>
</protein>
<evidence type="ECO:0000256" key="1">
    <source>
        <dbReference type="ARBA" id="ARBA00009410"/>
    </source>
</evidence>
<dbReference type="InterPro" id="IPR006076">
    <property type="entry name" value="FAD-dep_OxRdtase"/>
</dbReference>
<dbReference type="PANTHER" id="PTHR13847">
    <property type="entry name" value="SARCOSINE DEHYDROGENASE-RELATED"/>
    <property type="match status" value="1"/>
</dbReference>
<dbReference type="Proteomes" id="UP001246372">
    <property type="component" value="Unassembled WGS sequence"/>
</dbReference>
<comment type="similarity">
    <text evidence="1">Belongs to the DadA oxidoreductase family.</text>
</comment>
<dbReference type="SUPFAM" id="SSF51905">
    <property type="entry name" value="FAD/NAD(P)-binding domain"/>
    <property type="match status" value="1"/>
</dbReference>
<gene>
    <name evidence="4" type="ORF">RQP53_04350</name>
</gene>
<accession>A0ABU3P7I1</accession>
<dbReference type="EMBL" id="JAVXZY010000001">
    <property type="protein sequence ID" value="MDT8998504.1"/>
    <property type="molecule type" value="Genomic_DNA"/>
</dbReference>
<proteinExistence type="inferred from homology"/>